<organism evidence="2 3">
    <name type="scientific">Neobacillus bataviensis</name>
    <dbReference type="NCBI Taxonomy" id="220685"/>
    <lineage>
        <taxon>Bacteria</taxon>
        <taxon>Bacillati</taxon>
        <taxon>Bacillota</taxon>
        <taxon>Bacilli</taxon>
        <taxon>Bacillales</taxon>
        <taxon>Bacillaceae</taxon>
        <taxon>Neobacillus</taxon>
    </lineage>
</organism>
<comment type="caution">
    <text evidence="2">The sequence shown here is derived from an EMBL/GenBank/DDBJ whole genome shotgun (WGS) entry which is preliminary data.</text>
</comment>
<evidence type="ECO:0000313" key="2">
    <source>
        <dbReference type="EMBL" id="TWE06226.1"/>
    </source>
</evidence>
<dbReference type="InterPro" id="IPR029491">
    <property type="entry name" value="Helicase_HTH"/>
</dbReference>
<evidence type="ECO:0000259" key="1">
    <source>
        <dbReference type="Pfam" id="PF14493"/>
    </source>
</evidence>
<dbReference type="AlphaFoldDB" id="A0A561DS97"/>
<gene>
    <name evidence="2" type="ORF">FB550_102245</name>
</gene>
<dbReference type="InterPro" id="IPR008308">
    <property type="entry name" value="YpbB-like"/>
</dbReference>
<sequence>MRIFVDKWVKVVGKMLKLETVILYCLKQLNNERTIYSIYHLLNGKKSSQTIQDAHLFSIKEYFGVYDTLTRENFEQIIEELSRKNLIDGCGEQRYRVTVSGLEHIETTSMDHYLNGWTFHSFTTLFWERLSFFIQVTSNLVYEEAKYIPIQKNKDVHNWLKSMLKEIKIPRNELGTLLYSELINCFKGAKDLDPSVLVFRLTGFQQIGLTAIQAARKLNIDIHDYQLEFINTLHYIIQKIIKDSSYFNMLTFLIKDLEKADVLTSSSRKTWNLLIQGNTPEKIADLRNLKLSTIEDHLVEFALHLENFSIDPYVDKAIQLKIIELSRSIGTRQLKLIKDQLKTATYLQIRLVLAKYGDKKWN</sequence>
<dbReference type="EMBL" id="VIVN01000002">
    <property type="protein sequence ID" value="TWE06226.1"/>
    <property type="molecule type" value="Genomic_DNA"/>
</dbReference>
<name>A0A561DS97_9BACI</name>
<protein>
    <submittedName>
        <fullName evidence="2">Uncharacterized protein YpbB</fullName>
    </submittedName>
</protein>
<reference evidence="2 3" key="1">
    <citation type="submission" date="2019-06" db="EMBL/GenBank/DDBJ databases">
        <title>Sorghum-associated microbial communities from plants grown in Nebraska, USA.</title>
        <authorList>
            <person name="Schachtman D."/>
        </authorList>
    </citation>
    <scope>NUCLEOTIDE SEQUENCE [LARGE SCALE GENOMIC DNA]</scope>
    <source>
        <strain evidence="2 3">2482</strain>
    </source>
</reference>
<dbReference type="PIRSF" id="PIRSF021350">
    <property type="entry name" value="UCP021350"/>
    <property type="match status" value="1"/>
</dbReference>
<evidence type="ECO:0000313" key="3">
    <source>
        <dbReference type="Proteomes" id="UP000319671"/>
    </source>
</evidence>
<feature type="domain" description="Helicase Helix-turn-helix" evidence="1">
    <location>
        <begin position="267"/>
        <end position="353"/>
    </location>
</feature>
<dbReference type="Pfam" id="PF14493">
    <property type="entry name" value="HTH_40"/>
    <property type="match status" value="1"/>
</dbReference>
<dbReference type="Proteomes" id="UP000319671">
    <property type="component" value="Unassembled WGS sequence"/>
</dbReference>
<keyword evidence="3" id="KW-1185">Reference proteome</keyword>
<accession>A0A561DS97</accession>
<proteinExistence type="predicted"/>